<evidence type="ECO:0000256" key="5">
    <source>
        <dbReference type="ARBA" id="ARBA00022989"/>
    </source>
</evidence>
<dbReference type="Proteomes" id="UP001500274">
    <property type="component" value="Unassembled WGS sequence"/>
</dbReference>
<feature type="transmembrane region" description="Helical" evidence="8">
    <location>
        <begin position="226"/>
        <end position="248"/>
    </location>
</feature>
<keyword evidence="5 8" id="KW-1133">Transmembrane helix</keyword>
<sequence length="520" mass="55016">MYITAVVVAVRAFALGRGVFRYLERLSGHDAALGRLATVRADLVRRIVPLAPDGLGTTRRGALLSRLVDDVDELQNLPLRVVMPLATATLASVASVVFTAFLQPIAAAVLAVCLAAAFALAAWVGWRAGARAENRIAPLRSHLSDALLDQLTTLDVLTAFDATDAARSRIRQADERLRRATVRRAGAQGLTSGAVSLVAGIASLATLLACAALLGQGGFDGPALAVVVLLPMAVFEVFGAVPLALAAWRQVRTAAERVAETVPDEVPAGLPRDEPTATGDAPPLGDGLRLSCVSARWPDRLDARTFRDDAASASVDDSGRLADIDLHVRPGERVLVTGPSGAGKTTLAHVLVRFLDYGGSYLIGGREVREISGDDLRRTIGLCEQSPYLFDETLRQNLLFARETADDADLWDVLERVGLAEWARERGGLDADLGERGALVSGGQAQRIALARALLARFPVLVLDEPTAGVDPAASDLLLRDLLSAVEADRAVVLISHVAPPEGLVDREVRLEKGRLAASA</sequence>
<dbReference type="SUPFAM" id="SSF52540">
    <property type="entry name" value="P-loop containing nucleoside triphosphate hydrolases"/>
    <property type="match status" value="1"/>
</dbReference>
<dbReference type="SMART" id="SM00382">
    <property type="entry name" value="AAA"/>
    <property type="match status" value="1"/>
</dbReference>
<name>A0ABN3PGT5_9MICO</name>
<feature type="domain" description="ABC transmembrane type-1" evidence="10">
    <location>
        <begin position="1"/>
        <end position="250"/>
    </location>
</feature>
<reference evidence="11 12" key="1">
    <citation type="journal article" date="2019" name="Int. J. Syst. Evol. Microbiol.">
        <title>The Global Catalogue of Microorganisms (GCM) 10K type strain sequencing project: providing services to taxonomists for standard genome sequencing and annotation.</title>
        <authorList>
            <consortium name="The Broad Institute Genomics Platform"/>
            <consortium name="The Broad Institute Genome Sequencing Center for Infectious Disease"/>
            <person name="Wu L."/>
            <person name="Ma J."/>
        </authorList>
    </citation>
    <scope>NUCLEOTIDE SEQUENCE [LARGE SCALE GENOMIC DNA]</scope>
    <source>
        <strain evidence="11 12">JCM 16365</strain>
    </source>
</reference>
<keyword evidence="6 8" id="KW-0472">Membrane</keyword>
<evidence type="ECO:0000313" key="11">
    <source>
        <dbReference type="EMBL" id="GAA2585219.1"/>
    </source>
</evidence>
<evidence type="ECO:0000256" key="3">
    <source>
        <dbReference type="ARBA" id="ARBA00022741"/>
    </source>
</evidence>
<dbReference type="PROSITE" id="PS50893">
    <property type="entry name" value="ABC_TRANSPORTER_2"/>
    <property type="match status" value="1"/>
</dbReference>
<keyword evidence="12" id="KW-1185">Reference proteome</keyword>
<dbReference type="EMBL" id="BAAARI010000016">
    <property type="protein sequence ID" value="GAA2585219.1"/>
    <property type="molecule type" value="Genomic_DNA"/>
</dbReference>
<dbReference type="InterPro" id="IPR036640">
    <property type="entry name" value="ABC1_TM_sf"/>
</dbReference>
<feature type="transmembrane region" description="Helical" evidence="8">
    <location>
        <begin position="193"/>
        <end position="214"/>
    </location>
</feature>
<evidence type="ECO:0000256" key="4">
    <source>
        <dbReference type="ARBA" id="ARBA00022840"/>
    </source>
</evidence>
<evidence type="ECO:0000256" key="2">
    <source>
        <dbReference type="ARBA" id="ARBA00022692"/>
    </source>
</evidence>
<evidence type="ECO:0000256" key="6">
    <source>
        <dbReference type="ARBA" id="ARBA00023136"/>
    </source>
</evidence>
<dbReference type="PROSITE" id="PS00211">
    <property type="entry name" value="ABC_TRANSPORTER_1"/>
    <property type="match status" value="1"/>
</dbReference>
<accession>A0ABN3PGT5</accession>
<dbReference type="CDD" id="cd03228">
    <property type="entry name" value="ABCC_MRP_Like"/>
    <property type="match status" value="1"/>
</dbReference>
<dbReference type="Pfam" id="PF00005">
    <property type="entry name" value="ABC_tran"/>
    <property type="match status" value="1"/>
</dbReference>
<keyword evidence="2 8" id="KW-0812">Transmembrane</keyword>
<dbReference type="InterPro" id="IPR011527">
    <property type="entry name" value="ABC1_TM_dom"/>
</dbReference>
<evidence type="ECO:0000313" key="12">
    <source>
        <dbReference type="Proteomes" id="UP001500274"/>
    </source>
</evidence>
<dbReference type="InterPro" id="IPR014223">
    <property type="entry name" value="ABC_CydC/D"/>
</dbReference>
<dbReference type="NCBIfam" id="TIGR02868">
    <property type="entry name" value="CydC"/>
    <property type="match status" value="1"/>
</dbReference>
<dbReference type="SUPFAM" id="SSF90123">
    <property type="entry name" value="ABC transporter transmembrane region"/>
    <property type="match status" value="1"/>
</dbReference>
<dbReference type="InterPro" id="IPR003593">
    <property type="entry name" value="AAA+_ATPase"/>
</dbReference>
<dbReference type="Gene3D" id="3.40.50.300">
    <property type="entry name" value="P-loop containing nucleotide triphosphate hydrolases"/>
    <property type="match status" value="1"/>
</dbReference>
<dbReference type="PANTHER" id="PTHR24221">
    <property type="entry name" value="ATP-BINDING CASSETTE SUB-FAMILY B"/>
    <property type="match status" value="1"/>
</dbReference>
<evidence type="ECO:0000256" key="8">
    <source>
        <dbReference type="SAM" id="Phobius"/>
    </source>
</evidence>
<dbReference type="InterPro" id="IPR039421">
    <property type="entry name" value="Type_1_exporter"/>
</dbReference>
<evidence type="ECO:0000259" key="10">
    <source>
        <dbReference type="PROSITE" id="PS50929"/>
    </source>
</evidence>
<gene>
    <name evidence="11" type="ORF">GCM10009862_25300</name>
</gene>
<feature type="transmembrane region" description="Helical" evidence="8">
    <location>
        <begin position="81"/>
        <end position="101"/>
    </location>
</feature>
<evidence type="ECO:0000256" key="1">
    <source>
        <dbReference type="ARBA" id="ARBA00004651"/>
    </source>
</evidence>
<dbReference type="InterPro" id="IPR017871">
    <property type="entry name" value="ABC_transporter-like_CS"/>
</dbReference>
<dbReference type="InterPro" id="IPR027417">
    <property type="entry name" value="P-loop_NTPase"/>
</dbReference>
<evidence type="ECO:0000256" key="7">
    <source>
        <dbReference type="SAM" id="MobiDB-lite"/>
    </source>
</evidence>
<dbReference type="PROSITE" id="PS50929">
    <property type="entry name" value="ABC_TM1F"/>
    <property type="match status" value="1"/>
</dbReference>
<keyword evidence="3" id="KW-0547">Nucleotide-binding</keyword>
<keyword evidence="4" id="KW-0067">ATP-binding</keyword>
<comment type="subcellular location">
    <subcellularLocation>
        <location evidence="1">Cell membrane</location>
        <topology evidence="1">Multi-pass membrane protein</topology>
    </subcellularLocation>
</comment>
<proteinExistence type="predicted"/>
<feature type="transmembrane region" description="Helical" evidence="8">
    <location>
        <begin position="107"/>
        <end position="126"/>
    </location>
</feature>
<dbReference type="PANTHER" id="PTHR24221:SF590">
    <property type="entry name" value="COMPONENT LINKED WITH THE ASSEMBLY OF CYTOCHROME' TRANSPORT TRANSMEMBRANE ATP-BINDING PROTEIN ABC TRANSPORTER CYDD-RELATED"/>
    <property type="match status" value="1"/>
</dbReference>
<protein>
    <recommendedName>
        <fullName evidence="13">Thiol reductant ABC exporter subunit CydC</fullName>
    </recommendedName>
</protein>
<dbReference type="InterPro" id="IPR003439">
    <property type="entry name" value="ABC_transporter-like_ATP-bd"/>
</dbReference>
<evidence type="ECO:0000259" key="9">
    <source>
        <dbReference type="PROSITE" id="PS50893"/>
    </source>
</evidence>
<dbReference type="Pfam" id="PF00664">
    <property type="entry name" value="ABC_membrane"/>
    <property type="match status" value="1"/>
</dbReference>
<evidence type="ECO:0008006" key="13">
    <source>
        <dbReference type="Google" id="ProtNLM"/>
    </source>
</evidence>
<comment type="caution">
    <text evidence="11">The sequence shown here is derived from an EMBL/GenBank/DDBJ whole genome shotgun (WGS) entry which is preliminary data.</text>
</comment>
<feature type="region of interest" description="Disordered" evidence="7">
    <location>
        <begin position="262"/>
        <end position="286"/>
    </location>
</feature>
<feature type="domain" description="ABC transporter" evidence="9">
    <location>
        <begin position="306"/>
        <end position="520"/>
    </location>
</feature>
<organism evidence="11 12">
    <name type="scientific">Microbacterium binotii</name>
    <dbReference type="NCBI Taxonomy" id="462710"/>
    <lineage>
        <taxon>Bacteria</taxon>
        <taxon>Bacillati</taxon>
        <taxon>Actinomycetota</taxon>
        <taxon>Actinomycetes</taxon>
        <taxon>Micrococcales</taxon>
        <taxon>Microbacteriaceae</taxon>
        <taxon>Microbacterium</taxon>
    </lineage>
</organism>
<dbReference type="Gene3D" id="1.20.1560.10">
    <property type="entry name" value="ABC transporter type 1, transmembrane domain"/>
    <property type="match status" value="1"/>
</dbReference>